<sequence>MEGLFDPATRRVGVHAPLTPTIFHEDWWLQAASGGRIEQVEVRSGNVVVGRLPYLRRRHFGLLECVMPELTPYLGPAIAPPLAKPAQMAQSQRSITADLIRQLPTCDRFHQCLHSDVPDALAFAYRDFASEAQFTMDVEPAPEPELWKSLRDKTRNVIRRARETHRLVSLEPGSFVRLYDRNLHAQGRGYNYMWRQTGVPVMQAAVEHGQCRIDAIADLQGRVVAASVCVWDMSREYLLLTTRDPGSHAGCVSWLIWESLARASRANRVFDFGGIGTPGSVAFYTSFGATVRTRFAVHRTSRLFRTVDFGARKARAAWERARRHLLPDCARTTILSPAAEPAAVVVPAARPINTLALPVS</sequence>
<dbReference type="InterPro" id="IPR016181">
    <property type="entry name" value="Acyl_CoA_acyltransferase"/>
</dbReference>
<dbReference type="GO" id="GO:0016740">
    <property type="term" value="F:transferase activity"/>
    <property type="evidence" value="ECO:0007669"/>
    <property type="project" value="UniProtKB-KW"/>
</dbReference>
<dbReference type="SUPFAM" id="SSF55729">
    <property type="entry name" value="Acyl-CoA N-acyltransferases (Nat)"/>
    <property type="match status" value="1"/>
</dbReference>
<dbReference type="Gene3D" id="3.40.630.30">
    <property type="match status" value="1"/>
</dbReference>
<reference evidence="1 2" key="1">
    <citation type="submission" date="2018-07" db="EMBL/GenBank/DDBJ databases">
        <title>a novel species of Sphingomonas isolated from the rhizosphere soil of Araceae plant.</title>
        <authorList>
            <person name="Zhiyong W."/>
            <person name="Qinglan Z."/>
            <person name="Zhiwei F."/>
            <person name="Ding X."/>
            <person name="Gejiao W."/>
            <person name="Shixue Z."/>
        </authorList>
    </citation>
    <scope>NUCLEOTIDE SEQUENCE [LARGE SCALE GENOMIC DNA]</scope>
    <source>
        <strain evidence="1 2">WZY 27</strain>
    </source>
</reference>
<dbReference type="Proteomes" id="UP000253918">
    <property type="component" value="Unassembled WGS sequence"/>
</dbReference>
<evidence type="ECO:0000313" key="1">
    <source>
        <dbReference type="EMBL" id="RDE06311.1"/>
    </source>
</evidence>
<name>A0A369W2L6_9SPHN</name>
<dbReference type="AlphaFoldDB" id="A0A369W2L6"/>
<protein>
    <submittedName>
        <fullName evidence="1">GNAT family N-acetyltransferase</fullName>
    </submittedName>
</protein>
<accession>A0A369W2L6</accession>
<organism evidence="1 2">
    <name type="scientific">Sphingomonas aracearum</name>
    <dbReference type="NCBI Taxonomy" id="2283317"/>
    <lineage>
        <taxon>Bacteria</taxon>
        <taxon>Pseudomonadati</taxon>
        <taxon>Pseudomonadota</taxon>
        <taxon>Alphaproteobacteria</taxon>
        <taxon>Sphingomonadales</taxon>
        <taxon>Sphingomonadaceae</taxon>
        <taxon>Sphingomonas</taxon>
    </lineage>
</organism>
<proteinExistence type="predicted"/>
<keyword evidence="1" id="KW-0808">Transferase</keyword>
<evidence type="ECO:0000313" key="2">
    <source>
        <dbReference type="Proteomes" id="UP000253918"/>
    </source>
</evidence>
<keyword evidence="2" id="KW-1185">Reference proteome</keyword>
<comment type="caution">
    <text evidence="1">The sequence shown here is derived from an EMBL/GenBank/DDBJ whole genome shotgun (WGS) entry which is preliminary data.</text>
</comment>
<gene>
    <name evidence="1" type="ORF">DVW87_00845</name>
</gene>
<dbReference type="EMBL" id="QQNB01000001">
    <property type="protein sequence ID" value="RDE06311.1"/>
    <property type="molecule type" value="Genomic_DNA"/>
</dbReference>